<feature type="transmembrane region" description="Helical" evidence="2">
    <location>
        <begin position="12"/>
        <end position="32"/>
    </location>
</feature>
<organism evidence="3 4">
    <name type="scientific">Methylorubrum rhodesianum</name>
    <dbReference type="NCBI Taxonomy" id="29427"/>
    <lineage>
        <taxon>Bacteria</taxon>
        <taxon>Pseudomonadati</taxon>
        <taxon>Pseudomonadota</taxon>
        <taxon>Alphaproteobacteria</taxon>
        <taxon>Hyphomicrobiales</taxon>
        <taxon>Methylobacteriaceae</taxon>
        <taxon>Methylorubrum</taxon>
    </lineage>
</organism>
<reference evidence="3 4" key="1">
    <citation type="journal article" date="2023" name="PLoS ONE">
        <title>Complete genome assembly of Hawai'i environmental nontuberculous mycobacteria reveals unexpected co-isolation with methylobacteria.</title>
        <authorList>
            <person name="Hendrix J."/>
            <person name="Epperson L.E."/>
            <person name="Tong E.I."/>
            <person name="Chan Y.L."/>
            <person name="Hasan N.A."/>
            <person name="Dawrs S.N."/>
            <person name="Norton G.J."/>
            <person name="Virdi R."/>
            <person name="Crooks J.L."/>
            <person name="Chan E.D."/>
            <person name="Honda J.R."/>
            <person name="Strong M."/>
        </authorList>
    </citation>
    <scope>NUCLEOTIDE SEQUENCE [LARGE SCALE GENOMIC DNA]</scope>
    <source>
        <strain evidence="3 4">NJH_HI01</strain>
    </source>
</reference>
<keyword evidence="2" id="KW-1133">Transmembrane helix</keyword>
<dbReference type="Proteomes" id="UP001404845">
    <property type="component" value="Unassembled WGS sequence"/>
</dbReference>
<evidence type="ECO:0000256" key="2">
    <source>
        <dbReference type="SAM" id="Phobius"/>
    </source>
</evidence>
<keyword evidence="2" id="KW-0812">Transmembrane</keyword>
<sequence length="189" mass="20754">MRRIGHRIFEEAKRIIGIFAYLWVIFGLLILHEHIVLSRHGLSYSFYGLAFINAWILAKIMLVAESMDVRPHFRGRPLMIPILIRSCAFAALLVAGYAVEEIVLGLWRGETFAGSLPAIGGGGVSGLASAGVIMAVALIPYFTFREVGRVFGRERLRTLLLRGEGAAGLPPEKTAEKLREAVDGPGREP</sequence>
<feature type="region of interest" description="Disordered" evidence="1">
    <location>
        <begin position="166"/>
        <end position="189"/>
    </location>
</feature>
<feature type="transmembrane region" description="Helical" evidence="2">
    <location>
        <begin position="82"/>
        <end position="99"/>
    </location>
</feature>
<comment type="caution">
    <text evidence="3">The sequence shown here is derived from an EMBL/GenBank/DDBJ whole genome shotgun (WGS) entry which is preliminary data.</text>
</comment>
<accession>A0ABU9Z8H4</accession>
<feature type="transmembrane region" description="Helical" evidence="2">
    <location>
        <begin position="44"/>
        <end position="62"/>
    </location>
</feature>
<feature type="transmembrane region" description="Helical" evidence="2">
    <location>
        <begin position="119"/>
        <end position="144"/>
    </location>
</feature>
<dbReference type="RefSeq" id="WP_183669605.1">
    <property type="nucleotide sequence ID" value="NZ_JACHOS010000016.1"/>
</dbReference>
<gene>
    <name evidence="3" type="ORF">PUR21_08085</name>
</gene>
<feature type="compositionally biased region" description="Basic and acidic residues" evidence="1">
    <location>
        <begin position="173"/>
        <end position="189"/>
    </location>
</feature>
<evidence type="ECO:0000256" key="1">
    <source>
        <dbReference type="SAM" id="MobiDB-lite"/>
    </source>
</evidence>
<evidence type="ECO:0000313" key="3">
    <source>
        <dbReference type="EMBL" id="MEN3227593.1"/>
    </source>
</evidence>
<evidence type="ECO:0000313" key="4">
    <source>
        <dbReference type="Proteomes" id="UP001404845"/>
    </source>
</evidence>
<proteinExistence type="predicted"/>
<dbReference type="EMBL" id="JAQYXL010000001">
    <property type="protein sequence ID" value="MEN3227593.1"/>
    <property type="molecule type" value="Genomic_DNA"/>
</dbReference>
<keyword evidence="4" id="KW-1185">Reference proteome</keyword>
<keyword evidence="2" id="KW-0472">Membrane</keyword>
<name>A0ABU9Z8H4_9HYPH</name>
<protein>
    <submittedName>
        <fullName evidence="3">Uncharacterized protein</fullName>
    </submittedName>
</protein>